<name>A0A9C6XVT5_FRAOC</name>
<dbReference type="RefSeq" id="XP_052132416.1">
    <property type="nucleotide sequence ID" value="XM_052276456.1"/>
</dbReference>
<dbReference type="OrthoDB" id="6781290at2759"/>
<feature type="region of interest" description="Disordered" evidence="1">
    <location>
        <begin position="134"/>
        <end position="202"/>
    </location>
</feature>
<dbReference type="Gene3D" id="1.10.10.60">
    <property type="entry name" value="Homeodomain-like"/>
    <property type="match status" value="1"/>
</dbReference>
<dbReference type="AlphaFoldDB" id="A0A9C6XVT5"/>
<dbReference type="Pfam" id="PF13837">
    <property type="entry name" value="Myb_DNA-bind_4"/>
    <property type="match status" value="1"/>
</dbReference>
<feature type="domain" description="Myb/SANT-like DNA-binding" evidence="2">
    <location>
        <begin position="40"/>
        <end position="133"/>
    </location>
</feature>
<dbReference type="GeneID" id="127752017"/>
<keyword evidence="3" id="KW-1185">Reference proteome</keyword>
<feature type="region of interest" description="Disordered" evidence="1">
    <location>
        <begin position="1"/>
        <end position="37"/>
    </location>
</feature>
<feature type="compositionally biased region" description="Low complexity" evidence="1">
    <location>
        <begin position="147"/>
        <end position="167"/>
    </location>
</feature>
<feature type="compositionally biased region" description="Polar residues" evidence="1">
    <location>
        <begin position="136"/>
        <end position="146"/>
    </location>
</feature>
<evidence type="ECO:0000313" key="3">
    <source>
        <dbReference type="Proteomes" id="UP000504606"/>
    </source>
</evidence>
<reference evidence="4" key="1">
    <citation type="submission" date="2025-08" db="UniProtKB">
        <authorList>
            <consortium name="RefSeq"/>
        </authorList>
    </citation>
    <scope>IDENTIFICATION</scope>
    <source>
        <tissue evidence="4">Whole organism</tissue>
    </source>
</reference>
<gene>
    <name evidence="4" type="primary">LOC127752017</name>
</gene>
<protein>
    <submittedName>
        <fullName evidence="4">Uncharacterized protein LOC127752017</fullName>
    </submittedName>
</protein>
<feature type="compositionally biased region" description="Polar residues" evidence="1">
    <location>
        <begin position="22"/>
        <end position="34"/>
    </location>
</feature>
<accession>A0A9C6XVT5</accession>
<proteinExistence type="predicted"/>
<evidence type="ECO:0000259" key="2">
    <source>
        <dbReference type="Pfam" id="PF13837"/>
    </source>
</evidence>
<evidence type="ECO:0000313" key="4">
    <source>
        <dbReference type="RefSeq" id="XP_052132416.1"/>
    </source>
</evidence>
<dbReference type="InterPro" id="IPR044822">
    <property type="entry name" value="Myb_DNA-bind_4"/>
</dbReference>
<dbReference type="KEGG" id="foc:127752017"/>
<dbReference type="Proteomes" id="UP000504606">
    <property type="component" value="Unplaced"/>
</dbReference>
<organism evidence="3 4">
    <name type="scientific">Frankliniella occidentalis</name>
    <name type="common">Western flower thrips</name>
    <name type="synonym">Euthrips occidentalis</name>
    <dbReference type="NCBI Taxonomy" id="133901"/>
    <lineage>
        <taxon>Eukaryota</taxon>
        <taxon>Metazoa</taxon>
        <taxon>Ecdysozoa</taxon>
        <taxon>Arthropoda</taxon>
        <taxon>Hexapoda</taxon>
        <taxon>Insecta</taxon>
        <taxon>Pterygota</taxon>
        <taxon>Neoptera</taxon>
        <taxon>Paraneoptera</taxon>
        <taxon>Thysanoptera</taxon>
        <taxon>Terebrantia</taxon>
        <taxon>Thripoidea</taxon>
        <taxon>Thripidae</taxon>
        <taxon>Frankliniella</taxon>
    </lineage>
</organism>
<evidence type="ECO:0000256" key="1">
    <source>
        <dbReference type="SAM" id="MobiDB-lite"/>
    </source>
</evidence>
<sequence length="227" mass="25864">MLEMSEGSGEQAAMVAPHEPSSDSADGTGVSPNNIAKWHDDDAVKQLIHLRKKELLPMFESTTMSNTRKWEKLAQILASKKPGAKYWTFTWKQCESKWKDLQKNYNRVKDNMGAKSTGETPVRFRFFEDMDEVGKNSPTVKPLSTASNMDMSPNSDSSSSKSIGSNDEPPKKKTKLEKKYEELQEAVQTKEEEKEAARERRHQEMMRVQLESIAAYKDIMGRLLEKL</sequence>
<feature type="compositionally biased region" description="Basic and acidic residues" evidence="1">
    <location>
        <begin position="177"/>
        <end position="202"/>
    </location>
</feature>